<dbReference type="AlphaFoldDB" id="A0A8H7VSV2"/>
<evidence type="ECO:0000256" key="3">
    <source>
        <dbReference type="ARBA" id="ARBA00022692"/>
    </source>
</evidence>
<dbReference type="PANTHER" id="PTHR11266">
    <property type="entry name" value="PEROXISOMAL MEMBRANE PROTEIN 2, PXMP2 MPV17"/>
    <property type="match status" value="1"/>
</dbReference>
<organism evidence="7 8">
    <name type="scientific">Circinella minor</name>
    <dbReference type="NCBI Taxonomy" id="1195481"/>
    <lineage>
        <taxon>Eukaryota</taxon>
        <taxon>Fungi</taxon>
        <taxon>Fungi incertae sedis</taxon>
        <taxon>Mucoromycota</taxon>
        <taxon>Mucoromycotina</taxon>
        <taxon>Mucoromycetes</taxon>
        <taxon>Mucorales</taxon>
        <taxon>Lichtheimiaceae</taxon>
        <taxon>Circinella</taxon>
    </lineage>
</organism>
<dbReference type="EMBL" id="JAEPRB010000006">
    <property type="protein sequence ID" value="KAG2227513.1"/>
    <property type="molecule type" value="Genomic_DNA"/>
</dbReference>
<dbReference type="InterPro" id="IPR007248">
    <property type="entry name" value="Mpv17_PMP22"/>
</dbReference>
<comment type="similarity">
    <text evidence="2 6">Belongs to the peroxisomal membrane protein PXMP2/4 family.</text>
</comment>
<dbReference type="PANTHER" id="PTHR11266:SF17">
    <property type="entry name" value="PROTEIN MPV17"/>
    <property type="match status" value="1"/>
</dbReference>
<dbReference type="OrthoDB" id="430207at2759"/>
<accession>A0A8H7VSV2</accession>
<dbReference type="Proteomes" id="UP000646827">
    <property type="component" value="Unassembled WGS sequence"/>
</dbReference>
<keyword evidence="5" id="KW-0472">Membrane</keyword>
<comment type="caution">
    <text evidence="7">The sequence shown here is derived from an EMBL/GenBank/DDBJ whole genome shotgun (WGS) entry which is preliminary data.</text>
</comment>
<gene>
    <name evidence="7" type="ORF">INT45_002198</name>
</gene>
<protein>
    <submittedName>
        <fullName evidence="7">Uncharacterized protein</fullName>
    </submittedName>
</protein>
<evidence type="ECO:0000256" key="5">
    <source>
        <dbReference type="ARBA" id="ARBA00023136"/>
    </source>
</evidence>
<comment type="subcellular location">
    <subcellularLocation>
        <location evidence="1">Membrane</location>
        <topology evidence="1">Multi-pass membrane protein</topology>
    </subcellularLocation>
</comment>
<evidence type="ECO:0000256" key="4">
    <source>
        <dbReference type="ARBA" id="ARBA00022989"/>
    </source>
</evidence>
<evidence type="ECO:0000313" key="8">
    <source>
        <dbReference type="Proteomes" id="UP000646827"/>
    </source>
</evidence>
<keyword evidence="4" id="KW-1133">Transmembrane helix</keyword>
<evidence type="ECO:0000313" key="7">
    <source>
        <dbReference type="EMBL" id="KAG2227513.1"/>
    </source>
</evidence>
<name>A0A8H7VSV2_9FUNG</name>
<reference evidence="7 8" key="1">
    <citation type="submission" date="2020-12" db="EMBL/GenBank/DDBJ databases">
        <title>Metabolic potential, ecology and presence of endohyphal bacteria is reflected in genomic diversity of Mucoromycotina.</title>
        <authorList>
            <person name="Muszewska A."/>
            <person name="Okrasinska A."/>
            <person name="Steczkiewicz K."/>
            <person name="Drgas O."/>
            <person name="Orlowska M."/>
            <person name="Perlinska-Lenart U."/>
            <person name="Aleksandrzak-Piekarczyk T."/>
            <person name="Szatraj K."/>
            <person name="Zielenkiewicz U."/>
            <person name="Pilsyk S."/>
            <person name="Malc E."/>
            <person name="Mieczkowski P."/>
            <person name="Kruszewska J.S."/>
            <person name="Biernat P."/>
            <person name="Pawlowska J."/>
        </authorList>
    </citation>
    <scope>NUCLEOTIDE SEQUENCE [LARGE SCALE GENOMIC DNA]</scope>
    <source>
        <strain evidence="7 8">CBS 142.35</strain>
    </source>
</reference>
<evidence type="ECO:0000256" key="2">
    <source>
        <dbReference type="ARBA" id="ARBA00006824"/>
    </source>
</evidence>
<sequence length="199" mass="22480">MNRLLTKYQQHITERPLRTYAIQSGTMFTIGDLVAQQGIENKGNNHDFTRTFRMGVYGCCIGGPVVGSWLTFLNNAVKIQHRVKGALVRLAIDQAIFPPTLNALFLTSVSLLEGRNINQIKEKFETSYLTMLSNSYRIWPFVNLFTFTMIAAPFRPLTNSVVAIAWNAYLSYLNQNALKPNLGDHLIQQQGQGQEKILV</sequence>
<keyword evidence="8" id="KW-1185">Reference proteome</keyword>
<evidence type="ECO:0000256" key="1">
    <source>
        <dbReference type="ARBA" id="ARBA00004141"/>
    </source>
</evidence>
<dbReference type="GO" id="GO:0016020">
    <property type="term" value="C:membrane"/>
    <property type="evidence" value="ECO:0007669"/>
    <property type="project" value="UniProtKB-SubCell"/>
</dbReference>
<evidence type="ECO:0000256" key="6">
    <source>
        <dbReference type="RuleBase" id="RU363053"/>
    </source>
</evidence>
<proteinExistence type="inferred from homology"/>
<dbReference type="Pfam" id="PF04117">
    <property type="entry name" value="Mpv17_PMP22"/>
    <property type="match status" value="1"/>
</dbReference>
<dbReference type="GO" id="GO:0005739">
    <property type="term" value="C:mitochondrion"/>
    <property type="evidence" value="ECO:0007669"/>
    <property type="project" value="TreeGrafter"/>
</dbReference>
<keyword evidence="3" id="KW-0812">Transmembrane</keyword>